<evidence type="ECO:0000313" key="2">
    <source>
        <dbReference type="Proteomes" id="UP001152798"/>
    </source>
</evidence>
<name>A0A9P0GXW3_NEZVI</name>
<dbReference type="EMBL" id="OV725077">
    <property type="protein sequence ID" value="CAH1391829.1"/>
    <property type="molecule type" value="Genomic_DNA"/>
</dbReference>
<gene>
    <name evidence="1" type="ORF">NEZAVI_LOCUS2758</name>
</gene>
<sequence length="52" mass="5832">MELDQKLFTTVIILDVAEGFEKVGYQVSTNTNPPSSGLVQVKQREHLPKVVF</sequence>
<organism evidence="1 2">
    <name type="scientific">Nezara viridula</name>
    <name type="common">Southern green stink bug</name>
    <name type="synonym">Cimex viridulus</name>
    <dbReference type="NCBI Taxonomy" id="85310"/>
    <lineage>
        <taxon>Eukaryota</taxon>
        <taxon>Metazoa</taxon>
        <taxon>Ecdysozoa</taxon>
        <taxon>Arthropoda</taxon>
        <taxon>Hexapoda</taxon>
        <taxon>Insecta</taxon>
        <taxon>Pterygota</taxon>
        <taxon>Neoptera</taxon>
        <taxon>Paraneoptera</taxon>
        <taxon>Hemiptera</taxon>
        <taxon>Heteroptera</taxon>
        <taxon>Panheteroptera</taxon>
        <taxon>Pentatomomorpha</taxon>
        <taxon>Pentatomoidea</taxon>
        <taxon>Pentatomidae</taxon>
        <taxon>Pentatominae</taxon>
        <taxon>Nezara</taxon>
    </lineage>
</organism>
<dbReference type="Proteomes" id="UP001152798">
    <property type="component" value="Chromosome 1"/>
</dbReference>
<keyword evidence="2" id="KW-1185">Reference proteome</keyword>
<dbReference type="AlphaFoldDB" id="A0A9P0GXW3"/>
<proteinExistence type="predicted"/>
<evidence type="ECO:0000313" key="1">
    <source>
        <dbReference type="EMBL" id="CAH1391829.1"/>
    </source>
</evidence>
<accession>A0A9P0GXW3</accession>
<reference evidence="1" key="1">
    <citation type="submission" date="2022-01" db="EMBL/GenBank/DDBJ databases">
        <authorList>
            <person name="King R."/>
        </authorList>
    </citation>
    <scope>NUCLEOTIDE SEQUENCE</scope>
</reference>
<protein>
    <submittedName>
        <fullName evidence="1">Uncharacterized protein</fullName>
    </submittedName>
</protein>